<dbReference type="STRING" id="933084.A0A067Q3S0"/>
<evidence type="ECO:0000313" key="2">
    <source>
        <dbReference type="EMBL" id="KDQ61629.1"/>
    </source>
</evidence>
<dbReference type="HOGENOM" id="CLU_038171_2_0_1"/>
<dbReference type="InParanoid" id="A0A067Q3S0"/>
<dbReference type="InterPro" id="IPR016181">
    <property type="entry name" value="Acyl_CoA_acyltransferase"/>
</dbReference>
<dbReference type="InterPro" id="IPR055100">
    <property type="entry name" value="GNAT_LYC1-like"/>
</dbReference>
<sequence length="389" mass="44269">MSVEKLSDLSLFPATREQTIESRRRTHPQWAKGLSMDEWLRRDELMEEMEFYKDGKLVIWVLAPRNDPKSLNFRCSCETIWRTGVFVRHGETKAVSVPCYGIAGVFTPPKNRGKGYARHMMRLLHWVLAPKTALPAEFPTAWGEPPERVRGVGDAGFSALYSDVGEDFYSACGVEEASVEGWDVRGPVGTVWELPKARVEGTPTSRKEWVWLDEDEMEDVWKQDVELMKRDVEERARETGRVQFSYLPDHGVAGMQVKRTMEFLPGLETTMPMEKWGVALKTGNGFSATAYATWTLDVLADEGVVIITRIRAERTIFKELIAKVMEAAGESGKIVKVEVWNLPAELEEIAGTMGGKTEKRNEHLSAFKWYGVENNDDVDWAFNEKFCWC</sequence>
<accession>A0A067Q3S0</accession>
<name>A0A067Q3S0_9AGAM</name>
<proteinExistence type="predicted"/>
<evidence type="ECO:0000259" key="1">
    <source>
        <dbReference type="Pfam" id="PF22998"/>
    </source>
</evidence>
<organism evidence="2 3">
    <name type="scientific">Jaapia argillacea MUCL 33604</name>
    <dbReference type="NCBI Taxonomy" id="933084"/>
    <lineage>
        <taxon>Eukaryota</taxon>
        <taxon>Fungi</taxon>
        <taxon>Dikarya</taxon>
        <taxon>Basidiomycota</taxon>
        <taxon>Agaricomycotina</taxon>
        <taxon>Agaricomycetes</taxon>
        <taxon>Agaricomycetidae</taxon>
        <taxon>Jaapiales</taxon>
        <taxon>Jaapiaceae</taxon>
        <taxon>Jaapia</taxon>
    </lineage>
</organism>
<dbReference type="PANTHER" id="PTHR34815:SF2">
    <property type="entry name" value="N-ACETYLTRANSFERASE DOMAIN-CONTAINING PROTEIN"/>
    <property type="match status" value="1"/>
</dbReference>
<gene>
    <name evidence="2" type="ORF">JAAARDRAFT_150491</name>
</gene>
<dbReference type="InterPro" id="IPR053013">
    <property type="entry name" value="LAT"/>
</dbReference>
<reference evidence="3" key="1">
    <citation type="journal article" date="2014" name="Proc. Natl. Acad. Sci. U.S.A.">
        <title>Extensive sampling of basidiomycete genomes demonstrates inadequacy of the white-rot/brown-rot paradigm for wood decay fungi.</title>
        <authorList>
            <person name="Riley R."/>
            <person name="Salamov A.A."/>
            <person name="Brown D.W."/>
            <person name="Nagy L.G."/>
            <person name="Floudas D."/>
            <person name="Held B.W."/>
            <person name="Levasseur A."/>
            <person name="Lombard V."/>
            <person name="Morin E."/>
            <person name="Otillar R."/>
            <person name="Lindquist E.A."/>
            <person name="Sun H."/>
            <person name="LaButti K.M."/>
            <person name="Schmutz J."/>
            <person name="Jabbour D."/>
            <person name="Luo H."/>
            <person name="Baker S.E."/>
            <person name="Pisabarro A.G."/>
            <person name="Walton J.D."/>
            <person name="Blanchette R.A."/>
            <person name="Henrissat B."/>
            <person name="Martin F."/>
            <person name="Cullen D."/>
            <person name="Hibbett D.S."/>
            <person name="Grigoriev I.V."/>
        </authorList>
    </citation>
    <scope>NUCLEOTIDE SEQUENCE [LARGE SCALE GENOMIC DNA]</scope>
    <source>
        <strain evidence="3">MUCL 33604</strain>
    </source>
</reference>
<dbReference type="SUPFAM" id="SSF55729">
    <property type="entry name" value="Acyl-CoA N-acyltransferases (Nat)"/>
    <property type="match status" value="1"/>
</dbReference>
<dbReference type="Gene3D" id="3.40.630.30">
    <property type="match status" value="1"/>
</dbReference>
<dbReference type="OrthoDB" id="2020070at2759"/>
<feature type="domain" description="LYC1 C-terminal" evidence="1">
    <location>
        <begin position="203"/>
        <end position="389"/>
    </location>
</feature>
<evidence type="ECO:0000313" key="3">
    <source>
        <dbReference type="Proteomes" id="UP000027265"/>
    </source>
</evidence>
<dbReference type="Proteomes" id="UP000027265">
    <property type="component" value="Unassembled WGS sequence"/>
</dbReference>
<protein>
    <recommendedName>
        <fullName evidence="1">LYC1 C-terminal domain-containing protein</fullName>
    </recommendedName>
</protein>
<dbReference type="PANTHER" id="PTHR34815">
    <property type="entry name" value="LYSINE ACETYLTRANSFERASE"/>
    <property type="match status" value="1"/>
</dbReference>
<dbReference type="EMBL" id="KL197712">
    <property type="protein sequence ID" value="KDQ61629.1"/>
    <property type="molecule type" value="Genomic_DNA"/>
</dbReference>
<keyword evidence="3" id="KW-1185">Reference proteome</keyword>
<dbReference type="Pfam" id="PF22998">
    <property type="entry name" value="GNAT_LYC1-like"/>
    <property type="match status" value="1"/>
</dbReference>
<dbReference type="AlphaFoldDB" id="A0A067Q3S0"/>